<dbReference type="InterPro" id="IPR000659">
    <property type="entry name" value="Pyridox_Oxase"/>
</dbReference>
<evidence type="ECO:0000256" key="5">
    <source>
        <dbReference type="HAMAP-Rule" id="MF_01629"/>
    </source>
</evidence>
<evidence type="ECO:0000256" key="4">
    <source>
        <dbReference type="ARBA" id="ARBA00023002"/>
    </source>
</evidence>
<feature type="binding site" evidence="5 6">
    <location>
        <position position="154"/>
    </location>
    <ligand>
        <name>substrate</name>
    </ligand>
</feature>
<comment type="cofactor">
    <cofactor evidence="5 7">
        <name>FMN</name>
        <dbReference type="ChEBI" id="CHEBI:58210"/>
    </cofactor>
    <text evidence="5 7">Binds 1 FMN per subunit.</text>
</comment>
<organism evidence="10 11">
    <name type="scientific">Brachybacterium vulturis</name>
    <dbReference type="NCBI Taxonomy" id="2017484"/>
    <lineage>
        <taxon>Bacteria</taxon>
        <taxon>Bacillati</taxon>
        <taxon>Actinomycetota</taxon>
        <taxon>Actinomycetes</taxon>
        <taxon>Micrococcales</taxon>
        <taxon>Dermabacteraceae</taxon>
        <taxon>Brachybacterium</taxon>
    </lineage>
</organism>
<dbReference type="EMBL" id="CP023563">
    <property type="protein sequence ID" value="ATG50705.1"/>
    <property type="molecule type" value="Genomic_DNA"/>
</dbReference>
<feature type="binding site" evidence="5 7">
    <location>
        <position position="208"/>
    </location>
    <ligand>
        <name>FMN</name>
        <dbReference type="ChEBI" id="CHEBI:58210"/>
    </ligand>
</feature>
<feature type="binding site" evidence="5 6">
    <location>
        <position position="146"/>
    </location>
    <ligand>
        <name>substrate</name>
    </ligand>
</feature>
<comment type="subunit">
    <text evidence="5">Homodimer.</text>
</comment>
<dbReference type="Proteomes" id="UP000218165">
    <property type="component" value="Chromosome"/>
</dbReference>
<dbReference type="Pfam" id="PF01243">
    <property type="entry name" value="PNPOx_N"/>
    <property type="match status" value="1"/>
</dbReference>
<feature type="binding site" evidence="5 7">
    <location>
        <position position="128"/>
    </location>
    <ligand>
        <name>FMN</name>
        <dbReference type="ChEBI" id="CHEBI:58210"/>
    </ligand>
</feature>
<protein>
    <recommendedName>
        <fullName evidence="5">Pyridoxine/pyridoxamine 5'-phosphate oxidase</fullName>
        <ecNumber evidence="5">1.4.3.5</ecNumber>
    </recommendedName>
    <alternativeName>
        <fullName evidence="5">PNP/PMP oxidase</fullName>
        <shortName evidence="5">PNPOx</shortName>
    </alternativeName>
    <alternativeName>
        <fullName evidence="5">Pyridoxal 5'-phosphate synthase</fullName>
    </alternativeName>
</protein>
<feature type="binding site" evidence="5 6">
    <location>
        <position position="150"/>
    </location>
    <ligand>
        <name>substrate</name>
    </ligand>
</feature>
<dbReference type="Gene3D" id="2.30.110.10">
    <property type="entry name" value="Electron Transport, Fmn-binding Protein, Chain A"/>
    <property type="match status" value="1"/>
</dbReference>
<keyword evidence="5" id="KW-0664">Pyridoxine biosynthesis</keyword>
<feature type="binding site" evidence="5 6">
    <location>
        <begin position="214"/>
        <end position="216"/>
    </location>
    <ligand>
        <name>substrate</name>
    </ligand>
</feature>
<keyword evidence="4 5" id="KW-0560">Oxidoreductase</keyword>
<feature type="domain" description="Pyridoxamine 5'-phosphate oxidase N-terminal" evidence="8">
    <location>
        <begin position="57"/>
        <end position="182"/>
    </location>
</feature>
<dbReference type="GO" id="GO:0004733">
    <property type="term" value="F:pyridoxamine phosphate oxidase activity"/>
    <property type="evidence" value="ECO:0007669"/>
    <property type="project" value="UniProtKB-UniRule"/>
</dbReference>
<dbReference type="InterPro" id="IPR019576">
    <property type="entry name" value="Pyridoxamine_oxidase_dimer_C"/>
</dbReference>
<comment type="function">
    <text evidence="5">Catalyzes the oxidation of either pyridoxine 5'-phosphate (PNP) or pyridoxamine 5'-phosphate (PMP) into pyridoxal 5'-phosphate (PLP).</text>
</comment>
<dbReference type="InterPro" id="IPR011576">
    <property type="entry name" value="Pyridox_Oxase_N"/>
</dbReference>
<evidence type="ECO:0000313" key="11">
    <source>
        <dbReference type="Proteomes" id="UP000218165"/>
    </source>
</evidence>
<keyword evidence="2 5" id="KW-0285">Flavoprotein</keyword>
<keyword evidence="3 5" id="KW-0288">FMN</keyword>
<sequence length="236" mass="26415">MTRTSPSPIDGAAASVRRLAGERTDYLAGSLPDDAPVDPLALFDIWLAEAFAQRDEHADLPEPSAVVLSTVAIDADGTARPRSRSVLLKNHDQDGFVVFTNLDSDKGREVGTTPRAALLLPWYPLQRQVRIEGTVEQASTAESDAYWRQRPRGSQLAAWASRQSRPIASRESLEAQYAEVEARFVDAPVPRPPFWGGLRVRPESLEFWQGRPHRFHDRILYTARADGGWERHRLQP</sequence>
<proteinExistence type="inferred from homology"/>
<feature type="binding site" evidence="6">
    <location>
        <begin position="23"/>
        <end position="26"/>
    </location>
    <ligand>
        <name>substrate</name>
    </ligand>
</feature>
<comment type="similarity">
    <text evidence="1 5">Belongs to the pyridoxamine 5'-phosphate oxidase family.</text>
</comment>
<comment type="catalytic activity">
    <reaction evidence="5">
        <text>pyridoxamine 5'-phosphate + O2 + H2O = pyridoxal 5'-phosphate + H2O2 + NH4(+)</text>
        <dbReference type="Rhea" id="RHEA:15817"/>
        <dbReference type="ChEBI" id="CHEBI:15377"/>
        <dbReference type="ChEBI" id="CHEBI:15379"/>
        <dbReference type="ChEBI" id="CHEBI:16240"/>
        <dbReference type="ChEBI" id="CHEBI:28938"/>
        <dbReference type="ChEBI" id="CHEBI:58451"/>
        <dbReference type="ChEBI" id="CHEBI:597326"/>
        <dbReference type="EC" id="1.4.3.5"/>
    </reaction>
</comment>
<evidence type="ECO:0000259" key="8">
    <source>
        <dbReference type="Pfam" id="PF01243"/>
    </source>
</evidence>
<dbReference type="GO" id="GO:0010181">
    <property type="term" value="F:FMN binding"/>
    <property type="evidence" value="ECO:0007669"/>
    <property type="project" value="UniProtKB-UniRule"/>
</dbReference>
<dbReference type="GO" id="GO:0008615">
    <property type="term" value="P:pyridoxine biosynthetic process"/>
    <property type="evidence" value="ECO:0007669"/>
    <property type="project" value="UniProtKB-UniRule"/>
</dbReference>
<dbReference type="PANTHER" id="PTHR10851">
    <property type="entry name" value="PYRIDOXINE-5-PHOSPHATE OXIDASE"/>
    <property type="match status" value="1"/>
</dbReference>
<evidence type="ECO:0000256" key="7">
    <source>
        <dbReference type="PIRSR" id="PIRSR000190-2"/>
    </source>
</evidence>
<feature type="binding site" evidence="5 7">
    <location>
        <begin position="99"/>
        <end position="100"/>
    </location>
    <ligand>
        <name>FMN</name>
        <dbReference type="ChEBI" id="CHEBI:58210"/>
    </ligand>
</feature>
<evidence type="ECO:0000256" key="1">
    <source>
        <dbReference type="ARBA" id="ARBA00007301"/>
    </source>
</evidence>
<feature type="binding site" evidence="5 7">
    <location>
        <begin position="163"/>
        <end position="164"/>
    </location>
    <ligand>
        <name>FMN</name>
        <dbReference type="ChEBI" id="CHEBI:58210"/>
    </ligand>
</feature>
<dbReference type="SUPFAM" id="SSF50475">
    <property type="entry name" value="FMN-binding split barrel"/>
    <property type="match status" value="1"/>
</dbReference>
<reference evidence="11" key="1">
    <citation type="submission" date="2017-09" db="EMBL/GenBank/DDBJ databases">
        <title>Brachybacterium sp. VM2412.</title>
        <authorList>
            <person name="Tak E.J."/>
            <person name="Bae J.-W."/>
        </authorList>
    </citation>
    <scope>NUCLEOTIDE SEQUENCE [LARGE SCALE GENOMIC DNA]</scope>
    <source>
        <strain evidence="11">VM2412</strain>
    </source>
</reference>
<dbReference type="EC" id="1.4.3.5" evidence="5"/>
<name>A0A291GKH0_9MICO</name>
<evidence type="ECO:0000259" key="9">
    <source>
        <dbReference type="Pfam" id="PF10590"/>
    </source>
</evidence>
<dbReference type="PANTHER" id="PTHR10851:SF0">
    <property type="entry name" value="PYRIDOXINE-5'-PHOSPHATE OXIDASE"/>
    <property type="match status" value="1"/>
</dbReference>
<feature type="binding site" evidence="5 7">
    <location>
        <position position="218"/>
    </location>
    <ligand>
        <name>FMN</name>
        <dbReference type="ChEBI" id="CHEBI:58210"/>
    </ligand>
</feature>
<dbReference type="HAMAP" id="MF_01629">
    <property type="entry name" value="PdxH"/>
    <property type="match status" value="1"/>
</dbReference>
<dbReference type="PIRSF" id="PIRSF000190">
    <property type="entry name" value="Pyd_amn-ph_oxd"/>
    <property type="match status" value="1"/>
</dbReference>
<evidence type="ECO:0000313" key="10">
    <source>
        <dbReference type="EMBL" id="ATG50705.1"/>
    </source>
</evidence>
<comment type="catalytic activity">
    <reaction evidence="5">
        <text>pyridoxine 5'-phosphate + O2 = pyridoxal 5'-phosphate + H2O2</text>
        <dbReference type="Rhea" id="RHEA:15149"/>
        <dbReference type="ChEBI" id="CHEBI:15379"/>
        <dbReference type="ChEBI" id="CHEBI:16240"/>
        <dbReference type="ChEBI" id="CHEBI:58589"/>
        <dbReference type="ChEBI" id="CHEBI:597326"/>
        <dbReference type="EC" id="1.4.3.5"/>
    </reaction>
</comment>
<comment type="pathway">
    <text evidence="5">Cofactor metabolism; pyridoxal 5'-phosphate salvage; pyridoxal 5'-phosphate from pyridoxamine 5'-phosphate: step 1/1.</text>
</comment>
<dbReference type="NCBIfam" id="NF004231">
    <property type="entry name" value="PRK05679.1"/>
    <property type="match status" value="1"/>
</dbReference>
<dbReference type="OrthoDB" id="9780392at2"/>
<accession>A0A291GKH0</accession>
<dbReference type="InterPro" id="IPR012349">
    <property type="entry name" value="Split_barrel_FMN-bd"/>
</dbReference>
<comment type="caution">
    <text evidence="5">Lacks conserved residue(s) required for the propagation of feature annotation.</text>
</comment>
<feature type="domain" description="Pyridoxine 5'-phosphate oxidase dimerisation C-terminal" evidence="9">
    <location>
        <begin position="195"/>
        <end position="236"/>
    </location>
</feature>
<dbReference type="UniPathway" id="UPA01068">
    <property type="reaction ID" value="UER00304"/>
</dbReference>
<feature type="binding site" evidence="5 7">
    <location>
        <position position="106"/>
    </location>
    <ligand>
        <name>FMN</name>
        <dbReference type="ChEBI" id="CHEBI:58210"/>
    </ligand>
</feature>
<dbReference type="RefSeq" id="WP_096801845.1">
    <property type="nucleotide sequence ID" value="NZ_CP023563.1"/>
</dbReference>
<feature type="binding site" evidence="5 6">
    <location>
        <position position="89"/>
    </location>
    <ligand>
        <name>substrate</name>
    </ligand>
</feature>
<evidence type="ECO:0000256" key="6">
    <source>
        <dbReference type="PIRSR" id="PIRSR000190-1"/>
    </source>
</evidence>
<dbReference type="Pfam" id="PF10590">
    <property type="entry name" value="PNP_phzG_C"/>
    <property type="match status" value="1"/>
</dbReference>
<keyword evidence="11" id="KW-1185">Reference proteome</keyword>
<comment type="pathway">
    <text evidence="5">Cofactor metabolism; pyridoxal 5'-phosphate salvage; pyridoxal 5'-phosphate from pyridoxine 5'-phosphate: step 1/1.</text>
</comment>
<dbReference type="NCBIfam" id="TIGR00558">
    <property type="entry name" value="pdxH"/>
    <property type="match status" value="1"/>
</dbReference>
<evidence type="ECO:0000256" key="2">
    <source>
        <dbReference type="ARBA" id="ARBA00022630"/>
    </source>
</evidence>
<dbReference type="AlphaFoldDB" id="A0A291GKH0"/>
<evidence type="ECO:0000256" key="3">
    <source>
        <dbReference type="ARBA" id="ARBA00022643"/>
    </source>
</evidence>
<dbReference type="KEGG" id="brz:CFK38_03605"/>
<gene>
    <name evidence="5 10" type="primary">pdxH</name>
    <name evidence="10" type="ORF">CFK38_03605</name>
</gene>
<feature type="binding site" evidence="5 7">
    <location>
        <begin position="84"/>
        <end position="89"/>
    </location>
    <ligand>
        <name>FMN</name>
        <dbReference type="ChEBI" id="CHEBI:58210"/>
    </ligand>
</feature>